<feature type="chain" id="PRO_5035271226" description="phospholipase D" evidence="7">
    <location>
        <begin position="27"/>
        <end position="349"/>
    </location>
</feature>
<dbReference type="PANTHER" id="PTHR43856">
    <property type="entry name" value="CARDIOLIPIN HYDROLASE"/>
    <property type="match status" value="1"/>
</dbReference>
<dbReference type="SUPFAM" id="SSF56024">
    <property type="entry name" value="Phospholipase D/nuclease"/>
    <property type="match status" value="2"/>
</dbReference>
<dbReference type="Proteomes" id="UP000612362">
    <property type="component" value="Unassembled WGS sequence"/>
</dbReference>
<evidence type="ECO:0000256" key="6">
    <source>
        <dbReference type="ARBA" id="ARBA00023098"/>
    </source>
</evidence>
<sequence length="349" mass="37805">MQPLLTRARKSTFTLMMLIICVLITACNSSTIDFNTDNSNGISGTGAQGLQVFVEPDAGYQVITDAISKAEKSVWVEVYLLTEKHVISALEEAAHDGKDVRVMLEGHPYGGGSVSPQQTIDTLNAAGVKAETTNPKFALTHEKGMIIDEKTAYILTANLTASALGGSSSTKNREYGIIDTNDKDVQTIIDIFNADWDRKNLDFDNNTLVVSPLNSRDAFLSLIKSAKKTLLVEAEEMQDDQVEQALISAVKDGVDVQVILPKPQSSDDNNGDGINTISDGGVKVKLSSKLYMHAKIFVVDGKKAFVGSENISTASLERNRELGILIADNEVLNTLQKTFEQDWSASKSA</sequence>
<dbReference type="InterPro" id="IPR051406">
    <property type="entry name" value="PLD_domain"/>
</dbReference>
<evidence type="ECO:0000256" key="7">
    <source>
        <dbReference type="SAM" id="SignalP"/>
    </source>
</evidence>
<dbReference type="InterPro" id="IPR025202">
    <property type="entry name" value="PLD-like_dom"/>
</dbReference>
<evidence type="ECO:0000256" key="1">
    <source>
        <dbReference type="ARBA" id="ARBA00000798"/>
    </source>
</evidence>
<dbReference type="GO" id="GO:0016042">
    <property type="term" value="P:lipid catabolic process"/>
    <property type="evidence" value="ECO:0007669"/>
    <property type="project" value="UniProtKB-KW"/>
</dbReference>
<dbReference type="EMBL" id="BNJF01000001">
    <property type="protein sequence ID" value="GHO43055.1"/>
    <property type="molecule type" value="Genomic_DNA"/>
</dbReference>
<dbReference type="EC" id="3.1.4.4" evidence="3"/>
<comment type="catalytic activity">
    <reaction evidence="1">
        <text>a 1,2-diacyl-sn-glycero-3-phosphocholine + H2O = a 1,2-diacyl-sn-glycero-3-phosphate + choline + H(+)</text>
        <dbReference type="Rhea" id="RHEA:14445"/>
        <dbReference type="ChEBI" id="CHEBI:15354"/>
        <dbReference type="ChEBI" id="CHEBI:15377"/>
        <dbReference type="ChEBI" id="CHEBI:15378"/>
        <dbReference type="ChEBI" id="CHEBI:57643"/>
        <dbReference type="ChEBI" id="CHEBI:58608"/>
        <dbReference type="EC" id="3.1.4.4"/>
    </reaction>
</comment>
<dbReference type="GO" id="GO:0004630">
    <property type="term" value="F:phospholipase D activity"/>
    <property type="evidence" value="ECO:0007669"/>
    <property type="project" value="UniProtKB-EC"/>
</dbReference>
<evidence type="ECO:0000256" key="4">
    <source>
        <dbReference type="ARBA" id="ARBA00022801"/>
    </source>
</evidence>
<dbReference type="GO" id="GO:0006793">
    <property type="term" value="P:phosphorus metabolic process"/>
    <property type="evidence" value="ECO:0007669"/>
    <property type="project" value="UniProtKB-ARBA"/>
</dbReference>
<accession>A0A8J3MS79</accession>
<dbReference type="InterPro" id="IPR001736">
    <property type="entry name" value="PLipase_D/transphosphatidylase"/>
</dbReference>
<proteinExistence type="inferred from homology"/>
<dbReference type="Pfam" id="PF13091">
    <property type="entry name" value="PLDc_2"/>
    <property type="match status" value="2"/>
</dbReference>
<dbReference type="AlphaFoldDB" id="A0A8J3MS79"/>
<reference evidence="9" key="1">
    <citation type="submission" date="2020-10" db="EMBL/GenBank/DDBJ databases">
        <title>Taxonomic study of unclassified bacteria belonging to the class Ktedonobacteria.</title>
        <authorList>
            <person name="Yabe S."/>
            <person name="Wang C.M."/>
            <person name="Zheng Y."/>
            <person name="Sakai Y."/>
            <person name="Cavaletti L."/>
            <person name="Monciardini P."/>
            <person name="Donadio S."/>
        </authorList>
    </citation>
    <scope>NUCLEOTIDE SEQUENCE</scope>
    <source>
        <strain evidence="9">SOSP1-1</strain>
    </source>
</reference>
<evidence type="ECO:0000256" key="3">
    <source>
        <dbReference type="ARBA" id="ARBA00012027"/>
    </source>
</evidence>
<gene>
    <name evidence="9" type="ORF">KSX_12180</name>
</gene>
<feature type="domain" description="PLD phosphodiesterase" evidence="8">
    <location>
        <begin position="136"/>
        <end position="163"/>
    </location>
</feature>
<keyword evidence="5" id="KW-0442">Lipid degradation</keyword>
<evidence type="ECO:0000259" key="8">
    <source>
        <dbReference type="PROSITE" id="PS50035"/>
    </source>
</evidence>
<dbReference type="CDD" id="cd09128">
    <property type="entry name" value="PLDc_unchar1_2"/>
    <property type="match status" value="1"/>
</dbReference>
<protein>
    <recommendedName>
        <fullName evidence="3">phospholipase D</fullName>
        <ecNumber evidence="3">3.1.4.4</ecNumber>
    </recommendedName>
</protein>
<comment type="caution">
    <text evidence="9">The sequence shown here is derived from an EMBL/GenBank/DDBJ whole genome shotgun (WGS) entry which is preliminary data.</text>
</comment>
<dbReference type="SMART" id="SM00155">
    <property type="entry name" value="PLDc"/>
    <property type="match status" value="2"/>
</dbReference>
<keyword evidence="10" id="KW-1185">Reference proteome</keyword>
<keyword evidence="7" id="KW-0732">Signal</keyword>
<evidence type="ECO:0000313" key="10">
    <source>
        <dbReference type="Proteomes" id="UP000612362"/>
    </source>
</evidence>
<evidence type="ECO:0000313" key="9">
    <source>
        <dbReference type="EMBL" id="GHO43055.1"/>
    </source>
</evidence>
<name>A0A8J3MS79_9CHLR</name>
<evidence type="ECO:0000256" key="2">
    <source>
        <dbReference type="ARBA" id="ARBA00008664"/>
    </source>
</evidence>
<evidence type="ECO:0000256" key="5">
    <source>
        <dbReference type="ARBA" id="ARBA00022963"/>
    </source>
</evidence>
<organism evidence="9 10">
    <name type="scientific">Ktedonospora formicarum</name>
    <dbReference type="NCBI Taxonomy" id="2778364"/>
    <lineage>
        <taxon>Bacteria</taxon>
        <taxon>Bacillati</taxon>
        <taxon>Chloroflexota</taxon>
        <taxon>Ktedonobacteria</taxon>
        <taxon>Ktedonobacterales</taxon>
        <taxon>Ktedonobacteraceae</taxon>
        <taxon>Ktedonospora</taxon>
    </lineage>
</organism>
<feature type="domain" description="PLD phosphodiesterase" evidence="8">
    <location>
        <begin position="288"/>
        <end position="315"/>
    </location>
</feature>
<dbReference type="RefSeq" id="WP_220192544.1">
    <property type="nucleotide sequence ID" value="NZ_BNJF01000001.1"/>
</dbReference>
<dbReference type="GO" id="GO:0016891">
    <property type="term" value="F:RNA endonuclease activity producing 5'-phosphomonoesters, hydrolytic mechanism"/>
    <property type="evidence" value="ECO:0007669"/>
    <property type="project" value="TreeGrafter"/>
</dbReference>
<dbReference type="PANTHER" id="PTHR43856:SF1">
    <property type="entry name" value="MITOCHONDRIAL CARDIOLIPIN HYDROLASE"/>
    <property type="match status" value="1"/>
</dbReference>
<keyword evidence="4" id="KW-0378">Hydrolase</keyword>
<comment type="similarity">
    <text evidence="2">Belongs to the phospholipase D family.</text>
</comment>
<feature type="signal peptide" evidence="7">
    <location>
        <begin position="1"/>
        <end position="26"/>
    </location>
</feature>
<dbReference type="PROSITE" id="PS51257">
    <property type="entry name" value="PROKAR_LIPOPROTEIN"/>
    <property type="match status" value="1"/>
</dbReference>
<dbReference type="Gene3D" id="3.30.870.10">
    <property type="entry name" value="Endonuclease Chain A"/>
    <property type="match status" value="2"/>
</dbReference>
<keyword evidence="6" id="KW-0443">Lipid metabolism</keyword>
<dbReference type="PROSITE" id="PS50035">
    <property type="entry name" value="PLD"/>
    <property type="match status" value="2"/>
</dbReference>